<dbReference type="Pfam" id="PF00005">
    <property type="entry name" value="ABC_tran"/>
    <property type="match status" value="1"/>
</dbReference>
<keyword evidence="2" id="KW-0813">Transport</keyword>
<evidence type="ECO:0000313" key="7">
    <source>
        <dbReference type="Proteomes" id="UP000050417"/>
    </source>
</evidence>
<dbReference type="PROSITE" id="PS00211">
    <property type="entry name" value="ABC_TRANSPORTER_1"/>
    <property type="match status" value="1"/>
</dbReference>
<dbReference type="PANTHER" id="PTHR42711">
    <property type="entry name" value="ABC TRANSPORTER ATP-BINDING PROTEIN"/>
    <property type="match status" value="1"/>
</dbReference>
<dbReference type="InterPro" id="IPR027417">
    <property type="entry name" value="P-loop_NTPase"/>
</dbReference>
<dbReference type="InterPro" id="IPR017871">
    <property type="entry name" value="ABC_transporter-like_CS"/>
</dbReference>
<dbReference type="AlphaFoldDB" id="A0A0P6XF79"/>
<sequence>MVSVVVEQITKTFGQQRAVDGVSFAVEPGEIFGLLGPNGAGKTTSIRIILDIFKPDSGSVSVLGGPMSEAKKNRIGYLPEERGLYQEIPLERCLNYLVSLKGLSPAAAQERIEPLMERFDLTEHRKKKVKELSKGMQQKAQLIVTLAHKPELIIIDEPFSALDPVNTQMVKDLLMEEREKGTCIVMCTHQMHQVEELCDRMVLINRGKSMLYGSVNEIRRQFAEQDLLVRALNPIPDTIPGVVKVEGHNGLTRLVLADGVSPQSVLKALLEMGVALEHFEVATPTLDEIFIQVVKGEGAQA</sequence>
<proteinExistence type="inferred from homology"/>
<dbReference type="SMART" id="SM00382">
    <property type="entry name" value="AAA"/>
    <property type="match status" value="1"/>
</dbReference>
<evidence type="ECO:0000313" key="6">
    <source>
        <dbReference type="EMBL" id="KPL78307.1"/>
    </source>
</evidence>
<evidence type="ECO:0000259" key="5">
    <source>
        <dbReference type="PROSITE" id="PS50893"/>
    </source>
</evidence>
<dbReference type="EMBL" id="LGCL01000019">
    <property type="protein sequence ID" value="KPL78307.1"/>
    <property type="molecule type" value="Genomic_DNA"/>
</dbReference>
<dbReference type="InterPro" id="IPR003593">
    <property type="entry name" value="AAA+_ATPase"/>
</dbReference>
<dbReference type="GO" id="GO:0016887">
    <property type="term" value="F:ATP hydrolysis activity"/>
    <property type="evidence" value="ECO:0007669"/>
    <property type="project" value="InterPro"/>
</dbReference>
<comment type="similarity">
    <text evidence="1">Belongs to the ABC transporter superfamily.</text>
</comment>
<dbReference type="PATRIC" id="fig|1134406.4.peg.3343"/>
<evidence type="ECO:0000256" key="1">
    <source>
        <dbReference type="ARBA" id="ARBA00005417"/>
    </source>
</evidence>
<dbReference type="RefSeq" id="WP_075062375.1">
    <property type="nucleotide sequence ID" value="NZ_LGCL01000019.1"/>
</dbReference>
<gene>
    <name evidence="6" type="ORF">ADN00_07580</name>
</gene>
<evidence type="ECO:0000256" key="3">
    <source>
        <dbReference type="ARBA" id="ARBA00022741"/>
    </source>
</evidence>
<dbReference type="Pfam" id="PF13732">
    <property type="entry name" value="DrrA1-3_C"/>
    <property type="match status" value="1"/>
</dbReference>
<accession>A0A0P6XF79</accession>
<evidence type="ECO:0000256" key="4">
    <source>
        <dbReference type="ARBA" id="ARBA00022840"/>
    </source>
</evidence>
<feature type="domain" description="ABC transporter" evidence="5">
    <location>
        <begin position="4"/>
        <end position="231"/>
    </location>
</feature>
<dbReference type="InterPro" id="IPR050763">
    <property type="entry name" value="ABC_transporter_ATP-binding"/>
</dbReference>
<keyword evidence="7" id="KW-1185">Reference proteome</keyword>
<organism evidence="6 7">
    <name type="scientific">Ornatilinea apprima</name>
    <dbReference type="NCBI Taxonomy" id="1134406"/>
    <lineage>
        <taxon>Bacteria</taxon>
        <taxon>Bacillati</taxon>
        <taxon>Chloroflexota</taxon>
        <taxon>Anaerolineae</taxon>
        <taxon>Anaerolineales</taxon>
        <taxon>Anaerolineaceae</taxon>
        <taxon>Ornatilinea</taxon>
    </lineage>
</organism>
<comment type="caution">
    <text evidence="6">The sequence shown here is derived from an EMBL/GenBank/DDBJ whole genome shotgun (WGS) entry which is preliminary data.</text>
</comment>
<evidence type="ECO:0000256" key="2">
    <source>
        <dbReference type="ARBA" id="ARBA00022448"/>
    </source>
</evidence>
<dbReference type="PROSITE" id="PS50893">
    <property type="entry name" value="ABC_TRANSPORTER_2"/>
    <property type="match status" value="1"/>
</dbReference>
<keyword evidence="3" id="KW-0547">Nucleotide-binding</keyword>
<dbReference type="SUPFAM" id="SSF52540">
    <property type="entry name" value="P-loop containing nucleoside triphosphate hydrolases"/>
    <property type="match status" value="1"/>
</dbReference>
<dbReference type="InterPro" id="IPR003439">
    <property type="entry name" value="ABC_transporter-like_ATP-bd"/>
</dbReference>
<dbReference type="Proteomes" id="UP000050417">
    <property type="component" value="Unassembled WGS sequence"/>
</dbReference>
<reference evidence="6 7" key="1">
    <citation type="submission" date="2015-07" db="EMBL/GenBank/DDBJ databases">
        <title>Genome sequence of Ornatilinea apprima DSM 23815.</title>
        <authorList>
            <person name="Hemp J."/>
            <person name="Ward L.M."/>
            <person name="Pace L.A."/>
            <person name="Fischer W.W."/>
        </authorList>
    </citation>
    <scope>NUCLEOTIDE SEQUENCE [LARGE SCALE GENOMIC DNA]</scope>
    <source>
        <strain evidence="6 7">P3M-1</strain>
    </source>
</reference>
<keyword evidence="4" id="KW-0067">ATP-binding</keyword>
<protein>
    <submittedName>
        <fullName evidence="6">Sodium ABC transporter</fullName>
    </submittedName>
</protein>
<dbReference type="OrthoDB" id="9801987at2"/>
<name>A0A0P6XF79_9CHLR</name>
<dbReference type="InterPro" id="IPR025302">
    <property type="entry name" value="DrrA1/2-like_C"/>
</dbReference>
<dbReference type="GO" id="GO:0005524">
    <property type="term" value="F:ATP binding"/>
    <property type="evidence" value="ECO:0007669"/>
    <property type="project" value="UniProtKB-KW"/>
</dbReference>
<dbReference type="Gene3D" id="3.40.50.300">
    <property type="entry name" value="P-loop containing nucleotide triphosphate hydrolases"/>
    <property type="match status" value="1"/>
</dbReference>
<dbReference type="STRING" id="1134406.ADN00_07580"/>
<dbReference type="PANTHER" id="PTHR42711:SF5">
    <property type="entry name" value="ABC TRANSPORTER ATP-BINDING PROTEIN NATA"/>
    <property type="match status" value="1"/>
</dbReference>